<dbReference type="RefSeq" id="WP_114433163.1">
    <property type="nucleotide sequence ID" value="NZ_QEIN01000003.1"/>
</dbReference>
<evidence type="ECO:0000313" key="3">
    <source>
        <dbReference type="EMBL" id="RCV62518.1"/>
    </source>
</evidence>
<dbReference type="InterPro" id="IPR012349">
    <property type="entry name" value="Split_barrel_FMN-bd"/>
</dbReference>
<sequence>MTTSPDTDGPNNTSPVNRAIIEEFRRNAGRVGGDFAGTSLLLLTTRGARSGLPRTTPLVYLPDGDRLVVFASNGGAPAAPGWFHNVVRSPDVFVEVGAERFAARTVVVDEHEHDELWRRQVERNPAFAGFRARAGRTIPLVALEWAPAPDAG</sequence>
<evidence type="ECO:0000313" key="4">
    <source>
        <dbReference type="Proteomes" id="UP000253318"/>
    </source>
</evidence>
<comment type="catalytic activity">
    <reaction evidence="2">
        <text>oxidized coenzyme F420-(gamma-L-Glu)(n) + a quinol + H(+) = reduced coenzyme F420-(gamma-L-Glu)(n) + a quinone</text>
        <dbReference type="Rhea" id="RHEA:39663"/>
        <dbReference type="Rhea" id="RHEA-COMP:12939"/>
        <dbReference type="Rhea" id="RHEA-COMP:14378"/>
        <dbReference type="ChEBI" id="CHEBI:15378"/>
        <dbReference type="ChEBI" id="CHEBI:24646"/>
        <dbReference type="ChEBI" id="CHEBI:132124"/>
        <dbReference type="ChEBI" id="CHEBI:133980"/>
        <dbReference type="ChEBI" id="CHEBI:139511"/>
    </reaction>
</comment>
<keyword evidence="4" id="KW-1185">Reference proteome</keyword>
<dbReference type="NCBIfam" id="TIGR00026">
    <property type="entry name" value="hi_GC_TIGR00026"/>
    <property type="match status" value="1"/>
</dbReference>
<name>A0A368TBM6_9ACTN</name>
<protein>
    <submittedName>
        <fullName evidence="3">Nitroreductase family deazaflavin-dependent oxidoreductase</fullName>
    </submittedName>
</protein>
<evidence type="ECO:0000256" key="2">
    <source>
        <dbReference type="ARBA" id="ARBA00049106"/>
    </source>
</evidence>
<reference evidence="3 4" key="1">
    <citation type="submission" date="2018-04" db="EMBL/GenBank/DDBJ databases">
        <title>Novel actinobacteria from marine sediment.</title>
        <authorList>
            <person name="Ng Z.Y."/>
            <person name="Tan G.Y.A."/>
        </authorList>
    </citation>
    <scope>NUCLEOTIDE SEQUENCE [LARGE SCALE GENOMIC DNA]</scope>
    <source>
        <strain evidence="3 4">TPS81</strain>
    </source>
</reference>
<dbReference type="InterPro" id="IPR004378">
    <property type="entry name" value="F420H2_quin_Rdtase"/>
</dbReference>
<dbReference type="EMBL" id="QEIN01000003">
    <property type="protein sequence ID" value="RCV62518.1"/>
    <property type="molecule type" value="Genomic_DNA"/>
</dbReference>
<proteinExistence type="inferred from homology"/>
<gene>
    <name evidence="3" type="ORF">DEF24_00650</name>
</gene>
<dbReference type="PANTHER" id="PTHR39428">
    <property type="entry name" value="F420H(2)-DEPENDENT QUINONE REDUCTASE RV1261C"/>
    <property type="match status" value="1"/>
</dbReference>
<comment type="similarity">
    <text evidence="1">Belongs to the F420H(2)-dependent quinone reductase family.</text>
</comment>
<dbReference type="Proteomes" id="UP000253318">
    <property type="component" value="Unassembled WGS sequence"/>
</dbReference>
<accession>A0A368TBM6</accession>
<dbReference type="OrthoDB" id="8225825at2"/>
<dbReference type="PANTHER" id="PTHR39428:SF1">
    <property type="entry name" value="F420H(2)-DEPENDENT QUINONE REDUCTASE RV1261C"/>
    <property type="match status" value="1"/>
</dbReference>
<dbReference type="AlphaFoldDB" id="A0A368TBM6"/>
<dbReference type="GO" id="GO:0070967">
    <property type="term" value="F:coenzyme F420 binding"/>
    <property type="evidence" value="ECO:0007669"/>
    <property type="project" value="TreeGrafter"/>
</dbReference>
<comment type="caution">
    <text evidence="3">The sequence shown here is derived from an EMBL/GenBank/DDBJ whole genome shotgun (WGS) entry which is preliminary data.</text>
</comment>
<dbReference type="GO" id="GO:0016491">
    <property type="term" value="F:oxidoreductase activity"/>
    <property type="evidence" value="ECO:0007669"/>
    <property type="project" value="InterPro"/>
</dbReference>
<dbReference type="Gene3D" id="2.30.110.10">
    <property type="entry name" value="Electron Transport, Fmn-binding Protein, Chain A"/>
    <property type="match status" value="1"/>
</dbReference>
<dbReference type="GO" id="GO:0005886">
    <property type="term" value="C:plasma membrane"/>
    <property type="evidence" value="ECO:0007669"/>
    <property type="project" value="TreeGrafter"/>
</dbReference>
<organism evidence="3 4">
    <name type="scientific">Marinitenerispora sediminis</name>
    <dbReference type="NCBI Taxonomy" id="1931232"/>
    <lineage>
        <taxon>Bacteria</taxon>
        <taxon>Bacillati</taxon>
        <taxon>Actinomycetota</taxon>
        <taxon>Actinomycetes</taxon>
        <taxon>Streptosporangiales</taxon>
        <taxon>Nocardiopsidaceae</taxon>
        <taxon>Marinitenerispora</taxon>
    </lineage>
</organism>
<dbReference type="SUPFAM" id="SSF50475">
    <property type="entry name" value="FMN-binding split barrel"/>
    <property type="match status" value="1"/>
</dbReference>
<evidence type="ECO:0000256" key="1">
    <source>
        <dbReference type="ARBA" id="ARBA00008710"/>
    </source>
</evidence>
<dbReference type="Pfam" id="PF04075">
    <property type="entry name" value="F420H2_quin_red"/>
    <property type="match status" value="1"/>
</dbReference>